<dbReference type="InterPro" id="IPR004813">
    <property type="entry name" value="OPT"/>
</dbReference>
<feature type="transmembrane region" description="Helical" evidence="10">
    <location>
        <begin position="95"/>
        <end position="115"/>
    </location>
</feature>
<evidence type="ECO:0000256" key="9">
    <source>
        <dbReference type="SAM" id="MobiDB-lite"/>
    </source>
</evidence>
<proteinExistence type="inferred from homology"/>
<keyword evidence="7 10" id="KW-1133">Transmembrane helix</keyword>
<organism evidence="11 12">
    <name type="scientific">Heliocybe sulcata</name>
    <dbReference type="NCBI Taxonomy" id="5364"/>
    <lineage>
        <taxon>Eukaryota</taxon>
        <taxon>Fungi</taxon>
        <taxon>Dikarya</taxon>
        <taxon>Basidiomycota</taxon>
        <taxon>Agaricomycotina</taxon>
        <taxon>Agaricomycetes</taxon>
        <taxon>Gloeophyllales</taxon>
        <taxon>Gloeophyllaceae</taxon>
        <taxon>Heliocybe</taxon>
    </lineage>
</organism>
<feature type="transmembrane region" description="Helical" evidence="10">
    <location>
        <begin position="626"/>
        <end position="646"/>
    </location>
</feature>
<name>A0A5C3MNI8_9AGAM</name>
<feature type="transmembrane region" description="Helical" evidence="10">
    <location>
        <begin position="374"/>
        <end position="396"/>
    </location>
</feature>
<dbReference type="GO" id="GO:0015031">
    <property type="term" value="P:protein transport"/>
    <property type="evidence" value="ECO:0007669"/>
    <property type="project" value="UniProtKB-KW"/>
</dbReference>
<comment type="subcellular location">
    <subcellularLocation>
        <location evidence="1">Membrane</location>
        <topology evidence="1">Multi-pass membrane protein</topology>
    </subcellularLocation>
</comment>
<evidence type="ECO:0000256" key="2">
    <source>
        <dbReference type="ARBA" id="ARBA00008807"/>
    </source>
</evidence>
<feature type="transmembrane region" description="Helical" evidence="10">
    <location>
        <begin position="307"/>
        <end position="325"/>
    </location>
</feature>
<sequence>MEEIRALEKTSSVAVDETSLDTKEPVDAEKVSDFEKEEYLVEDYARDVAIKVLSTQDDETQPALTFRFLFLGVGLSAFGSVLAQIYYFKPQTVTVAKLFLLLISYFLGKGMAWIIPTKGVFRYLNPGPFNIKEHTAIIIMSSTASVSATASEIIAVDDLYYNNKLNPALAIFMLFATQLLGYGFAGILRDFLVFPTATWWPTSITSANVLQALHFDRAIVSKRVQMFWMVFVGIAIWEIVPQFMFPVLSGFSIICLIANGRGDVVRNLFGGASNNEGTGLFAACFDWNYIGSDCLWQPLQTQLNQDVGLLLTYVFMMALYYGNVWKAKNFPFMGQGLFNEDGTVYNQTLILTNNVFDPEKYAEQGPAYFTASNAWFLLVSNLALSSCLTHVFLWHWKEIAGAFKFSGFRRGYEVDDPHHNVMKKYKPVPHWWFIAIFVAAFATAQATNYKGNSGLPWWALIVLLIMSFILTVIYGYLSSVTGFSLSWFGSGFFQMIVGFMLPGKPVANMYGTVYGQHTMNQALSLMSDFKLGQYTKLPHRSAVLSISFSSGITSPAFTFCAQVGGSLVGAILNYVMLLNIIDNNRPALLTISGTRLWSGQNPQSYNSNAISWGALGPQMFGSGGTYFMVPVALAIGLVGPLPFWFLHRKFPKAGFNYIIVPIVTQYSAWLTVGVNTSIMFSVLIGIFTQYYIRGRYPRWFSKCYTLCGYRTALIDRFFKAISSPAHWCVLTSLSSYDANFISLRNKDGGTQVMIFILSFAVFGAAGSSHDFPTWWGNPSLDQGLSADRCKAPAN</sequence>
<evidence type="ECO:0000313" key="12">
    <source>
        <dbReference type="Proteomes" id="UP000305948"/>
    </source>
</evidence>
<dbReference type="OrthoDB" id="9986677at2759"/>
<evidence type="ECO:0000256" key="5">
    <source>
        <dbReference type="ARBA" id="ARBA00022856"/>
    </source>
</evidence>
<evidence type="ECO:0000313" key="11">
    <source>
        <dbReference type="EMBL" id="TFK46550.1"/>
    </source>
</evidence>
<feature type="transmembrane region" description="Helical" evidence="10">
    <location>
        <begin position="430"/>
        <end position="448"/>
    </location>
</feature>
<reference evidence="11 12" key="1">
    <citation type="journal article" date="2019" name="Nat. Ecol. Evol.">
        <title>Megaphylogeny resolves global patterns of mushroom evolution.</title>
        <authorList>
            <person name="Varga T."/>
            <person name="Krizsan K."/>
            <person name="Foldi C."/>
            <person name="Dima B."/>
            <person name="Sanchez-Garcia M."/>
            <person name="Sanchez-Ramirez S."/>
            <person name="Szollosi G.J."/>
            <person name="Szarkandi J.G."/>
            <person name="Papp V."/>
            <person name="Albert L."/>
            <person name="Andreopoulos W."/>
            <person name="Angelini C."/>
            <person name="Antonin V."/>
            <person name="Barry K.W."/>
            <person name="Bougher N.L."/>
            <person name="Buchanan P."/>
            <person name="Buyck B."/>
            <person name="Bense V."/>
            <person name="Catcheside P."/>
            <person name="Chovatia M."/>
            <person name="Cooper J."/>
            <person name="Damon W."/>
            <person name="Desjardin D."/>
            <person name="Finy P."/>
            <person name="Geml J."/>
            <person name="Haridas S."/>
            <person name="Hughes K."/>
            <person name="Justo A."/>
            <person name="Karasinski D."/>
            <person name="Kautmanova I."/>
            <person name="Kiss B."/>
            <person name="Kocsube S."/>
            <person name="Kotiranta H."/>
            <person name="LaButti K.M."/>
            <person name="Lechner B.E."/>
            <person name="Liimatainen K."/>
            <person name="Lipzen A."/>
            <person name="Lukacs Z."/>
            <person name="Mihaltcheva S."/>
            <person name="Morgado L.N."/>
            <person name="Niskanen T."/>
            <person name="Noordeloos M.E."/>
            <person name="Ohm R.A."/>
            <person name="Ortiz-Santana B."/>
            <person name="Ovrebo C."/>
            <person name="Racz N."/>
            <person name="Riley R."/>
            <person name="Savchenko A."/>
            <person name="Shiryaev A."/>
            <person name="Soop K."/>
            <person name="Spirin V."/>
            <person name="Szebenyi C."/>
            <person name="Tomsovsky M."/>
            <person name="Tulloss R.E."/>
            <person name="Uehling J."/>
            <person name="Grigoriev I.V."/>
            <person name="Vagvolgyi C."/>
            <person name="Papp T."/>
            <person name="Martin F.M."/>
            <person name="Miettinen O."/>
            <person name="Hibbett D.S."/>
            <person name="Nagy L.G."/>
        </authorList>
    </citation>
    <scope>NUCLEOTIDE SEQUENCE [LARGE SCALE GENOMIC DNA]</scope>
    <source>
        <strain evidence="11 12">OMC1185</strain>
    </source>
</reference>
<comment type="similarity">
    <text evidence="2">Belongs to the oligopeptide OPT transporter family.</text>
</comment>
<keyword evidence="12" id="KW-1185">Reference proteome</keyword>
<feature type="transmembrane region" description="Helical" evidence="10">
    <location>
        <begin position="666"/>
        <end position="692"/>
    </location>
</feature>
<feature type="transmembrane region" description="Helical" evidence="10">
    <location>
        <begin position="68"/>
        <end position="88"/>
    </location>
</feature>
<dbReference type="GO" id="GO:0016020">
    <property type="term" value="C:membrane"/>
    <property type="evidence" value="ECO:0007669"/>
    <property type="project" value="UniProtKB-SubCell"/>
</dbReference>
<dbReference type="NCBIfam" id="TIGR00728">
    <property type="entry name" value="OPT_sfam"/>
    <property type="match status" value="1"/>
</dbReference>
<dbReference type="GO" id="GO:0035673">
    <property type="term" value="F:oligopeptide transmembrane transporter activity"/>
    <property type="evidence" value="ECO:0007669"/>
    <property type="project" value="InterPro"/>
</dbReference>
<feature type="transmembrane region" description="Helical" evidence="10">
    <location>
        <begin position="168"/>
        <end position="185"/>
    </location>
</feature>
<accession>A0A5C3MNI8</accession>
<keyword evidence="8 10" id="KW-0472">Membrane</keyword>
<dbReference type="Pfam" id="PF03169">
    <property type="entry name" value="OPT"/>
    <property type="match status" value="1"/>
</dbReference>
<evidence type="ECO:0000256" key="7">
    <source>
        <dbReference type="ARBA" id="ARBA00022989"/>
    </source>
</evidence>
<evidence type="ECO:0000256" key="3">
    <source>
        <dbReference type="ARBA" id="ARBA00022448"/>
    </source>
</evidence>
<feature type="transmembrane region" description="Helical" evidence="10">
    <location>
        <begin position="483"/>
        <end position="501"/>
    </location>
</feature>
<feature type="transmembrane region" description="Helical" evidence="10">
    <location>
        <begin position="455"/>
        <end position="477"/>
    </location>
</feature>
<keyword evidence="6" id="KW-0653">Protein transport</keyword>
<protein>
    <submittedName>
        <fullName evidence="11">OPT oligopeptide transporter</fullName>
    </submittedName>
</protein>
<dbReference type="EMBL" id="ML213529">
    <property type="protein sequence ID" value="TFK46550.1"/>
    <property type="molecule type" value="Genomic_DNA"/>
</dbReference>
<dbReference type="Proteomes" id="UP000305948">
    <property type="component" value="Unassembled WGS sequence"/>
</dbReference>
<dbReference type="AlphaFoldDB" id="A0A5C3MNI8"/>
<keyword evidence="3" id="KW-0813">Transport</keyword>
<feature type="transmembrane region" description="Helical" evidence="10">
    <location>
        <begin position="227"/>
        <end position="259"/>
    </location>
</feature>
<dbReference type="InterPro" id="IPR004648">
    <property type="entry name" value="Oligpept_transpt"/>
</dbReference>
<evidence type="ECO:0000256" key="1">
    <source>
        <dbReference type="ARBA" id="ARBA00004141"/>
    </source>
</evidence>
<feature type="region of interest" description="Disordered" evidence="9">
    <location>
        <begin position="1"/>
        <end position="21"/>
    </location>
</feature>
<keyword evidence="4 10" id="KW-0812">Transmembrane</keyword>
<feature type="transmembrane region" description="Helical" evidence="10">
    <location>
        <begin position="752"/>
        <end position="769"/>
    </location>
</feature>
<evidence type="ECO:0000256" key="6">
    <source>
        <dbReference type="ARBA" id="ARBA00022927"/>
    </source>
</evidence>
<evidence type="ECO:0000256" key="10">
    <source>
        <dbReference type="SAM" id="Phobius"/>
    </source>
</evidence>
<evidence type="ECO:0000256" key="4">
    <source>
        <dbReference type="ARBA" id="ARBA00022692"/>
    </source>
</evidence>
<dbReference type="PANTHER" id="PTHR22601">
    <property type="entry name" value="ISP4 LIKE PROTEIN"/>
    <property type="match status" value="1"/>
</dbReference>
<gene>
    <name evidence="11" type="ORF">OE88DRAFT_1739422</name>
</gene>
<keyword evidence="5" id="KW-0571">Peptide transport</keyword>
<evidence type="ECO:0000256" key="8">
    <source>
        <dbReference type="ARBA" id="ARBA00023136"/>
    </source>
</evidence>